<protein>
    <submittedName>
        <fullName evidence="1">TRANSCRIPTIONAL REGULATORY protein</fullName>
    </submittedName>
</protein>
<accession>A0A0C1ZDK2</accession>
<reference evidence="1 2" key="1">
    <citation type="submission" date="2014-12" db="EMBL/GenBank/DDBJ databases">
        <title>Genome assembly of Enhygromyxa salina DSM 15201.</title>
        <authorList>
            <person name="Sharma G."/>
            <person name="Subramanian S."/>
        </authorList>
    </citation>
    <scope>NUCLEOTIDE SEQUENCE [LARGE SCALE GENOMIC DNA]</scope>
    <source>
        <strain evidence="1 2">DSM 15201</strain>
    </source>
</reference>
<gene>
    <name evidence="1" type="ORF">DB30_05274</name>
</gene>
<comment type="caution">
    <text evidence="1">The sequence shown here is derived from an EMBL/GenBank/DDBJ whole genome shotgun (WGS) entry which is preliminary data.</text>
</comment>
<name>A0A0C1ZDK2_9BACT</name>
<dbReference type="AlphaFoldDB" id="A0A0C1ZDK2"/>
<proteinExistence type="predicted"/>
<sequence>MLACDSARVDVVLGEHGPQHGPQHSEIPSALGRALSLHLLDHSKAFDRPLASIECNHRNPHCVGPQDAPSIPSA</sequence>
<evidence type="ECO:0000313" key="1">
    <source>
        <dbReference type="EMBL" id="KIG15704.1"/>
    </source>
</evidence>
<evidence type="ECO:0000313" key="2">
    <source>
        <dbReference type="Proteomes" id="UP000031599"/>
    </source>
</evidence>
<organism evidence="1 2">
    <name type="scientific">Enhygromyxa salina</name>
    <dbReference type="NCBI Taxonomy" id="215803"/>
    <lineage>
        <taxon>Bacteria</taxon>
        <taxon>Pseudomonadati</taxon>
        <taxon>Myxococcota</taxon>
        <taxon>Polyangia</taxon>
        <taxon>Nannocystales</taxon>
        <taxon>Nannocystaceae</taxon>
        <taxon>Enhygromyxa</taxon>
    </lineage>
</organism>
<dbReference type="Proteomes" id="UP000031599">
    <property type="component" value="Unassembled WGS sequence"/>
</dbReference>
<dbReference type="EMBL" id="JMCC02000048">
    <property type="protein sequence ID" value="KIG15704.1"/>
    <property type="molecule type" value="Genomic_DNA"/>
</dbReference>